<feature type="domain" description="Disease resistance protein At4g27190-like leucine-rich repeats" evidence="7">
    <location>
        <begin position="860"/>
        <end position="978"/>
    </location>
</feature>
<dbReference type="Gene3D" id="3.80.10.10">
    <property type="entry name" value="Ribonuclease Inhibitor"/>
    <property type="match status" value="2"/>
</dbReference>
<protein>
    <submittedName>
        <fullName evidence="10">Uncharacterized protein</fullName>
    </submittedName>
</protein>
<reference evidence="10" key="2">
    <citation type="submission" date="2021-03" db="UniProtKB">
        <authorList>
            <consortium name="EnsemblPlants"/>
        </authorList>
    </citation>
    <scope>IDENTIFICATION</scope>
</reference>
<dbReference type="Pfam" id="PF00931">
    <property type="entry name" value="NB-ARC"/>
    <property type="match status" value="1"/>
</dbReference>
<dbReference type="InterPro" id="IPR038005">
    <property type="entry name" value="RX-like_CC"/>
</dbReference>
<keyword evidence="4" id="KW-0067">ATP-binding</keyword>
<dbReference type="Gene3D" id="1.10.10.10">
    <property type="entry name" value="Winged helix-like DNA-binding domain superfamily/Winged helix DNA-binding domain"/>
    <property type="match status" value="1"/>
</dbReference>
<keyword evidence="1" id="KW-0677">Repeat</keyword>
<evidence type="ECO:0000256" key="4">
    <source>
        <dbReference type="ARBA" id="ARBA00022840"/>
    </source>
</evidence>
<dbReference type="Pfam" id="PF23598">
    <property type="entry name" value="LRR_14"/>
    <property type="match status" value="1"/>
</dbReference>
<dbReference type="Pfam" id="PF23559">
    <property type="entry name" value="WHD_DRP"/>
    <property type="match status" value="1"/>
</dbReference>
<dbReference type="PANTHER" id="PTHR36766:SF35">
    <property type="entry name" value="DISEASE RESISTANCE PROTEIN RGA3"/>
    <property type="match status" value="1"/>
</dbReference>
<dbReference type="FunFam" id="1.10.10.10:FF:000322">
    <property type="entry name" value="Probable disease resistance protein At1g63360"/>
    <property type="match status" value="1"/>
</dbReference>
<reference evidence="10" key="1">
    <citation type="journal article" date="2017" name="Nature">
        <title>The genome of Chenopodium quinoa.</title>
        <authorList>
            <person name="Jarvis D.E."/>
            <person name="Ho Y.S."/>
            <person name="Lightfoot D.J."/>
            <person name="Schmoeckel S.M."/>
            <person name="Li B."/>
            <person name="Borm T.J.A."/>
            <person name="Ohyanagi H."/>
            <person name="Mineta K."/>
            <person name="Michell C.T."/>
            <person name="Saber N."/>
            <person name="Kharbatia N.M."/>
            <person name="Rupper R.R."/>
            <person name="Sharp A.R."/>
            <person name="Dally N."/>
            <person name="Boughton B.A."/>
            <person name="Woo Y.H."/>
            <person name="Gao G."/>
            <person name="Schijlen E.G.W.M."/>
            <person name="Guo X."/>
            <person name="Momin A.A."/>
            <person name="Negrao S."/>
            <person name="Al-Babili S."/>
            <person name="Gehring C."/>
            <person name="Roessner U."/>
            <person name="Jung C."/>
            <person name="Murphy K."/>
            <person name="Arold S.T."/>
            <person name="Gojobori T."/>
            <person name="van der Linden C.G."/>
            <person name="van Loo E.N."/>
            <person name="Jellen E.N."/>
            <person name="Maughan P.J."/>
            <person name="Tester M."/>
        </authorList>
    </citation>
    <scope>NUCLEOTIDE SEQUENCE [LARGE SCALE GENOMIC DNA]</scope>
    <source>
        <strain evidence="10">cv. PI 614886</strain>
    </source>
</reference>
<keyword evidence="3" id="KW-0611">Plant defense</keyword>
<dbReference type="Pfam" id="PF18052">
    <property type="entry name" value="Rx_N"/>
    <property type="match status" value="1"/>
</dbReference>
<accession>A0A803N5S8</accession>
<evidence type="ECO:0000259" key="6">
    <source>
        <dbReference type="Pfam" id="PF18052"/>
    </source>
</evidence>
<dbReference type="GO" id="GO:0006952">
    <property type="term" value="P:defense response"/>
    <property type="evidence" value="ECO:0007669"/>
    <property type="project" value="UniProtKB-KW"/>
</dbReference>
<dbReference type="PANTHER" id="PTHR36766">
    <property type="entry name" value="PLANT BROAD-SPECTRUM MILDEW RESISTANCE PROTEIN RPW8"/>
    <property type="match status" value="1"/>
</dbReference>
<dbReference type="Gramene" id="AUR62040951-RA">
    <property type="protein sequence ID" value="AUR62040951-RA:cds"/>
    <property type="gene ID" value="AUR62040951"/>
</dbReference>
<evidence type="ECO:0000259" key="8">
    <source>
        <dbReference type="Pfam" id="PF23559"/>
    </source>
</evidence>
<dbReference type="InterPro" id="IPR027417">
    <property type="entry name" value="P-loop_NTPase"/>
</dbReference>
<dbReference type="PRINTS" id="PR00364">
    <property type="entry name" value="DISEASERSIST"/>
</dbReference>
<evidence type="ECO:0000313" key="10">
    <source>
        <dbReference type="EnsemblPlants" id="AUR62040951-RA:cds"/>
    </source>
</evidence>
<dbReference type="SUPFAM" id="SSF52540">
    <property type="entry name" value="P-loop containing nucleoside triphosphate hydrolases"/>
    <property type="match status" value="1"/>
</dbReference>
<evidence type="ECO:0000256" key="2">
    <source>
        <dbReference type="ARBA" id="ARBA00022741"/>
    </source>
</evidence>
<dbReference type="Proteomes" id="UP000596660">
    <property type="component" value="Unplaced"/>
</dbReference>
<dbReference type="Gene3D" id="3.40.50.300">
    <property type="entry name" value="P-loop containing nucleotide triphosphate hydrolases"/>
    <property type="match status" value="1"/>
</dbReference>
<dbReference type="InterPro" id="IPR032675">
    <property type="entry name" value="LRR_dom_sf"/>
</dbReference>
<feature type="domain" description="Disease resistance N-terminal" evidence="6">
    <location>
        <begin position="28"/>
        <end position="98"/>
    </location>
</feature>
<dbReference type="InterPro" id="IPR036388">
    <property type="entry name" value="WH-like_DNA-bd_sf"/>
</dbReference>
<dbReference type="InterPro" id="IPR042197">
    <property type="entry name" value="Apaf_helical"/>
</dbReference>
<proteinExistence type="predicted"/>
<evidence type="ECO:0000259" key="9">
    <source>
        <dbReference type="Pfam" id="PF23598"/>
    </source>
</evidence>
<dbReference type="InterPro" id="IPR057135">
    <property type="entry name" value="At4g27190-like_LRR"/>
</dbReference>
<feature type="domain" description="Disease resistance protein winged helix" evidence="8">
    <location>
        <begin position="382"/>
        <end position="453"/>
    </location>
</feature>
<dbReference type="SUPFAM" id="SSF52058">
    <property type="entry name" value="L domain-like"/>
    <property type="match status" value="2"/>
</dbReference>
<dbReference type="CDD" id="cd14798">
    <property type="entry name" value="RX-CC_like"/>
    <property type="match status" value="1"/>
</dbReference>
<dbReference type="Gene3D" id="1.20.5.4130">
    <property type="match status" value="1"/>
</dbReference>
<dbReference type="InterPro" id="IPR041118">
    <property type="entry name" value="Rx_N"/>
</dbReference>
<evidence type="ECO:0000256" key="3">
    <source>
        <dbReference type="ARBA" id="ARBA00022821"/>
    </source>
</evidence>
<dbReference type="AlphaFoldDB" id="A0A803N5S8"/>
<dbReference type="EnsemblPlants" id="AUR62040951-RA">
    <property type="protein sequence ID" value="AUR62040951-RA:cds"/>
    <property type="gene ID" value="AUR62040951"/>
</dbReference>
<evidence type="ECO:0000256" key="1">
    <source>
        <dbReference type="ARBA" id="ARBA00022737"/>
    </source>
</evidence>
<sequence>MDIGTAMSVAQTLFAALDCDQLRQNCSIACYKSELDALRGTVFRVKAVLKDAEAKRELSEQDQLYIEELKEAVYEADDLFDEFVTLAERNKLTEGIKDRVRSFFSKFCTAYNMAQGVKKIKKKLDAIANDSRFSLTIDPKPIKSRRLESCSYVYESDIIGRESDLEKITAVAQLVYNDVRVTTSFPLRLWTCVADENQILLDVQGVLRKILASATGYMLDESTTMDGLQIQLREKLAGKKFLLVLDDVWTENYERWHTLTQYLMGGQRGSWIVVTTRSQQTVRIIGGGPRHELQAFGSQHENLPEDLVEIGQDIVGKCANVPLAIRVVGSLLYGQEKNKWLLIQKLGLAEVNRSEDSIIPTLKLSYYQLESPLKSCLSYCAVFPIDYVMRKDTLIRLWIAQGYIPLDDPHSPEDLAEEYFSILLRRCFFQDVEKDEDGNIRSCKIHDLMHDLAQQVVGKEICRVKTMNGDVDKKVRHLSLVSITNFCFTNKSHIRSYLHVIEQYQEMVMMDQVCVDALIGNWKYLRALYLSRSMIKSLPYSVGELIHLRYLDLSYNLGLQVIPGSITKLYNLQTLDLSCCSELKELPKDLRRLVKLRVLDLDGCKNLSYMPRGMCRLSCLHTLNRFVVGGTSLSKKEVFDGLEDLRALRNLKGYLKIRIHFTKKGADTYKINGEREGGCLGNKEHLKEVLFEFDDDEEGKEREDYDEAVMEELQPFNSNLKKLWVYGYQGLRMPRWVREDNLATFLPNLVEMRFDDCQKLQYLGQLRLPRLKILDVYDCPNLTAILECPALEVLELYNINERLEIIPVSGDSSYGIGPKLREVSIDNVAWLNSLPMDSFQGGAKLRIRWDEKVESLGEAREVFRSCSSSLKYLEIESCSELNSVISGGLEHLSTLEDLEISGCCNLSQSEQVEKEYSFCQSLCSLKLTELSQLLELPNWIRYLTALQTLHIWNCEELGCMPNWMSELTSLKELRIAYCSTRLKERWQQSTGEDWPIIQHIPHIVFQDYDDDNESDQVAL</sequence>
<feature type="domain" description="NB-ARC" evidence="5">
    <location>
        <begin position="169"/>
        <end position="284"/>
    </location>
</feature>
<dbReference type="Gene3D" id="1.10.8.430">
    <property type="entry name" value="Helical domain of apoptotic protease-activating factors"/>
    <property type="match status" value="1"/>
</dbReference>
<dbReference type="GO" id="GO:0043531">
    <property type="term" value="F:ADP binding"/>
    <property type="evidence" value="ECO:0007669"/>
    <property type="project" value="InterPro"/>
</dbReference>
<evidence type="ECO:0000259" key="5">
    <source>
        <dbReference type="Pfam" id="PF00931"/>
    </source>
</evidence>
<evidence type="ECO:0000259" key="7">
    <source>
        <dbReference type="Pfam" id="PF23247"/>
    </source>
</evidence>
<dbReference type="GO" id="GO:0051707">
    <property type="term" value="P:response to other organism"/>
    <property type="evidence" value="ECO:0007669"/>
    <property type="project" value="UniProtKB-ARBA"/>
</dbReference>
<keyword evidence="2" id="KW-0547">Nucleotide-binding</keyword>
<feature type="domain" description="Disease resistance R13L4/SHOC-2-like LRR" evidence="9">
    <location>
        <begin position="517"/>
        <end position="777"/>
    </location>
</feature>
<dbReference type="GO" id="GO:0005524">
    <property type="term" value="F:ATP binding"/>
    <property type="evidence" value="ECO:0007669"/>
    <property type="project" value="UniProtKB-KW"/>
</dbReference>
<keyword evidence="11" id="KW-1185">Reference proteome</keyword>
<evidence type="ECO:0000313" key="11">
    <source>
        <dbReference type="Proteomes" id="UP000596660"/>
    </source>
</evidence>
<dbReference type="InterPro" id="IPR002182">
    <property type="entry name" value="NB-ARC"/>
</dbReference>
<dbReference type="InterPro" id="IPR058922">
    <property type="entry name" value="WHD_DRP"/>
</dbReference>
<dbReference type="InterPro" id="IPR055414">
    <property type="entry name" value="LRR_R13L4/SHOC2-like"/>
</dbReference>
<name>A0A803N5S8_CHEQI</name>
<dbReference type="Pfam" id="PF23247">
    <property type="entry name" value="LRR_RPS2"/>
    <property type="match status" value="1"/>
</dbReference>
<organism evidence="10 11">
    <name type="scientific">Chenopodium quinoa</name>
    <name type="common">Quinoa</name>
    <dbReference type="NCBI Taxonomy" id="63459"/>
    <lineage>
        <taxon>Eukaryota</taxon>
        <taxon>Viridiplantae</taxon>
        <taxon>Streptophyta</taxon>
        <taxon>Embryophyta</taxon>
        <taxon>Tracheophyta</taxon>
        <taxon>Spermatophyta</taxon>
        <taxon>Magnoliopsida</taxon>
        <taxon>eudicotyledons</taxon>
        <taxon>Gunneridae</taxon>
        <taxon>Pentapetalae</taxon>
        <taxon>Caryophyllales</taxon>
        <taxon>Chenopodiaceae</taxon>
        <taxon>Chenopodioideae</taxon>
        <taxon>Atripliceae</taxon>
        <taxon>Chenopodium</taxon>
    </lineage>
</organism>